<reference evidence="1" key="1">
    <citation type="submission" date="2017-05" db="EMBL/GenBank/DDBJ databases">
        <authorList>
            <person name="Varghese N."/>
            <person name="Submissions S."/>
        </authorList>
    </citation>
    <scope>NUCLEOTIDE SEQUENCE</scope>
    <source>
        <strain evidence="1">DSM 18763</strain>
    </source>
</reference>
<proteinExistence type="predicted"/>
<evidence type="ECO:0000313" key="2">
    <source>
        <dbReference type="Proteomes" id="UP001157947"/>
    </source>
</evidence>
<protein>
    <submittedName>
        <fullName evidence="1">Uncharacterized protein</fullName>
    </submittedName>
</protein>
<dbReference type="AlphaFoldDB" id="A0AA45WKD8"/>
<name>A0AA45WKD8_9AQUI</name>
<comment type="caution">
    <text evidence="1">The sequence shown here is derived from an EMBL/GenBank/DDBJ whole genome shotgun (WGS) entry which is preliminary data.</text>
</comment>
<accession>A0AA45WKD8</accession>
<organism evidence="1 2">
    <name type="scientific">Venenivibrio stagnispumantis</name>
    <dbReference type="NCBI Taxonomy" id="407998"/>
    <lineage>
        <taxon>Bacteria</taxon>
        <taxon>Pseudomonadati</taxon>
        <taxon>Aquificota</taxon>
        <taxon>Aquificia</taxon>
        <taxon>Aquificales</taxon>
        <taxon>Hydrogenothermaceae</taxon>
        <taxon>Venenivibrio</taxon>
    </lineage>
</organism>
<sequence length="79" mass="9553">MEKTIELSNYLKILEEVNNLPEIERAEIIEPPEDTEADISLRLKLKPNVNKWDVQEKIQKIRWKYSKEYEPITLYLEFC</sequence>
<dbReference type="EMBL" id="FXTX01000004">
    <property type="protein sequence ID" value="SMP06814.1"/>
    <property type="molecule type" value="Genomic_DNA"/>
</dbReference>
<dbReference type="RefSeq" id="WP_265134462.1">
    <property type="nucleotide sequence ID" value="NZ_FXTX01000004.1"/>
</dbReference>
<keyword evidence="2" id="KW-1185">Reference proteome</keyword>
<dbReference type="Proteomes" id="UP001157947">
    <property type="component" value="Unassembled WGS sequence"/>
</dbReference>
<gene>
    <name evidence="1" type="ORF">SAMN06264868_10484</name>
</gene>
<evidence type="ECO:0000313" key="1">
    <source>
        <dbReference type="EMBL" id="SMP06814.1"/>
    </source>
</evidence>